<sequence length="36" mass="4287">QKLIEIDDPIPENERSTKSPIPEEEEEDEDDIEEEF</sequence>
<evidence type="ECO:0000313" key="3">
    <source>
        <dbReference type="EMBL" id="CAF4573845.1"/>
    </source>
</evidence>
<dbReference type="Proteomes" id="UP000682733">
    <property type="component" value="Unassembled WGS sequence"/>
</dbReference>
<dbReference type="EMBL" id="CAJOBA010118527">
    <property type="protein sequence ID" value="CAF4573845.1"/>
    <property type="molecule type" value="Genomic_DNA"/>
</dbReference>
<feature type="compositionally biased region" description="Acidic residues" evidence="1">
    <location>
        <begin position="22"/>
        <end position="36"/>
    </location>
</feature>
<proteinExistence type="predicted"/>
<accession>A0A8S2YS37</accession>
<evidence type="ECO:0000256" key="1">
    <source>
        <dbReference type="SAM" id="MobiDB-lite"/>
    </source>
</evidence>
<evidence type="ECO:0000313" key="4">
    <source>
        <dbReference type="Proteomes" id="UP000682733"/>
    </source>
</evidence>
<organism evidence="3 4">
    <name type="scientific">Didymodactylos carnosus</name>
    <dbReference type="NCBI Taxonomy" id="1234261"/>
    <lineage>
        <taxon>Eukaryota</taxon>
        <taxon>Metazoa</taxon>
        <taxon>Spiralia</taxon>
        <taxon>Gnathifera</taxon>
        <taxon>Rotifera</taxon>
        <taxon>Eurotatoria</taxon>
        <taxon>Bdelloidea</taxon>
        <taxon>Philodinida</taxon>
        <taxon>Philodinidae</taxon>
        <taxon>Didymodactylos</taxon>
    </lineage>
</organism>
<feature type="non-terminal residue" evidence="3">
    <location>
        <position position="1"/>
    </location>
</feature>
<feature type="compositionally biased region" description="Acidic residues" evidence="1">
    <location>
        <begin position="1"/>
        <end position="11"/>
    </location>
</feature>
<dbReference type="EMBL" id="CAJNOK010079681">
    <property type="protein sequence ID" value="CAF1681066.1"/>
    <property type="molecule type" value="Genomic_DNA"/>
</dbReference>
<evidence type="ECO:0000313" key="2">
    <source>
        <dbReference type="EMBL" id="CAF1681066.1"/>
    </source>
</evidence>
<comment type="caution">
    <text evidence="3">The sequence shown here is derived from an EMBL/GenBank/DDBJ whole genome shotgun (WGS) entry which is preliminary data.</text>
</comment>
<dbReference type="Proteomes" id="UP000677228">
    <property type="component" value="Unassembled WGS sequence"/>
</dbReference>
<dbReference type="AlphaFoldDB" id="A0A8S2YS37"/>
<feature type="region of interest" description="Disordered" evidence="1">
    <location>
        <begin position="1"/>
        <end position="36"/>
    </location>
</feature>
<reference evidence="3" key="1">
    <citation type="submission" date="2021-02" db="EMBL/GenBank/DDBJ databases">
        <authorList>
            <person name="Nowell W R."/>
        </authorList>
    </citation>
    <scope>NUCLEOTIDE SEQUENCE</scope>
</reference>
<protein>
    <submittedName>
        <fullName evidence="3">Uncharacterized protein</fullName>
    </submittedName>
</protein>
<name>A0A8S2YS37_9BILA</name>
<gene>
    <name evidence="2" type="ORF">OVA965_LOCUS46071</name>
    <name evidence="3" type="ORF">TMI583_LOCUS50242</name>
</gene>